<gene>
    <name evidence="4" type="ORF">QBC40DRAFT_311564</name>
</gene>
<dbReference type="EMBL" id="MU864074">
    <property type="protein sequence ID" value="KAK4194294.1"/>
    <property type="molecule type" value="Genomic_DNA"/>
</dbReference>
<proteinExistence type="predicted"/>
<keyword evidence="2" id="KW-0812">Transmembrane</keyword>
<keyword evidence="2" id="KW-1133">Transmembrane helix</keyword>
<feature type="region of interest" description="Disordered" evidence="1">
    <location>
        <begin position="127"/>
        <end position="151"/>
    </location>
</feature>
<evidence type="ECO:0000313" key="4">
    <source>
        <dbReference type="EMBL" id="KAK4194294.1"/>
    </source>
</evidence>
<evidence type="ECO:0000313" key="5">
    <source>
        <dbReference type="Proteomes" id="UP001303160"/>
    </source>
</evidence>
<evidence type="ECO:0000256" key="3">
    <source>
        <dbReference type="SAM" id="SignalP"/>
    </source>
</evidence>
<reference evidence="4" key="1">
    <citation type="journal article" date="2023" name="Mol. Phylogenet. Evol.">
        <title>Genome-scale phylogeny and comparative genomics of the fungal order Sordariales.</title>
        <authorList>
            <person name="Hensen N."/>
            <person name="Bonometti L."/>
            <person name="Westerberg I."/>
            <person name="Brannstrom I.O."/>
            <person name="Guillou S."/>
            <person name="Cros-Aarteil S."/>
            <person name="Calhoun S."/>
            <person name="Haridas S."/>
            <person name="Kuo A."/>
            <person name="Mondo S."/>
            <person name="Pangilinan J."/>
            <person name="Riley R."/>
            <person name="LaButti K."/>
            <person name="Andreopoulos B."/>
            <person name="Lipzen A."/>
            <person name="Chen C."/>
            <person name="Yan M."/>
            <person name="Daum C."/>
            <person name="Ng V."/>
            <person name="Clum A."/>
            <person name="Steindorff A."/>
            <person name="Ohm R.A."/>
            <person name="Martin F."/>
            <person name="Silar P."/>
            <person name="Natvig D.O."/>
            <person name="Lalanne C."/>
            <person name="Gautier V."/>
            <person name="Ament-Velasquez S.L."/>
            <person name="Kruys A."/>
            <person name="Hutchinson M.I."/>
            <person name="Powell A.J."/>
            <person name="Barry K."/>
            <person name="Miller A.N."/>
            <person name="Grigoriev I.V."/>
            <person name="Debuchy R."/>
            <person name="Gladieux P."/>
            <person name="Hiltunen Thoren M."/>
            <person name="Johannesson H."/>
        </authorList>
    </citation>
    <scope>NUCLEOTIDE SEQUENCE</scope>
    <source>
        <strain evidence="4">CBS 315.58</strain>
    </source>
</reference>
<feature type="chain" id="PRO_5043005575" evidence="3">
    <location>
        <begin position="22"/>
        <end position="265"/>
    </location>
</feature>
<organism evidence="4 5">
    <name type="scientific">Triangularia verruculosa</name>
    <dbReference type="NCBI Taxonomy" id="2587418"/>
    <lineage>
        <taxon>Eukaryota</taxon>
        <taxon>Fungi</taxon>
        <taxon>Dikarya</taxon>
        <taxon>Ascomycota</taxon>
        <taxon>Pezizomycotina</taxon>
        <taxon>Sordariomycetes</taxon>
        <taxon>Sordariomycetidae</taxon>
        <taxon>Sordariales</taxon>
        <taxon>Podosporaceae</taxon>
        <taxon>Triangularia</taxon>
    </lineage>
</organism>
<name>A0AAN6X5I5_9PEZI</name>
<evidence type="ECO:0000256" key="1">
    <source>
        <dbReference type="SAM" id="MobiDB-lite"/>
    </source>
</evidence>
<protein>
    <submittedName>
        <fullName evidence="4">Uncharacterized protein</fullName>
    </submittedName>
</protein>
<feature type="signal peptide" evidence="3">
    <location>
        <begin position="1"/>
        <end position="21"/>
    </location>
</feature>
<feature type="transmembrane region" description="Helical" evidence="2">
    <location>
        <begin position="181"/>
        <end position="202"/>
    </location>
</feature>
<sequence>MKPLQFLLLSLTLLTHHGAVSQRAMGAAINKYYYPNGSEARNDSPCNPDTYDGASFCCNGEEGYVCMDNHYCRGPRDDRLMRGSCTDPGIGRFDVFPSQPRIWAEWLESSQRFLFLEALVATSTPVVSTSAPQAKTESTTPKTATTSGSPFITPDFADTRQSEVPPTALQSQENLTAAAKAGIAVGAVCGALVVVAVAVMGYKLKKYKQTQRQSPENRNSTLNTYVYGTALKELPSAWERPVHAHEMSNDTRAHGAVEMDGQGYR</sequence>
<keyword evidence="3" id="KW-0732">Signal</keyword>
<reference evidence="4" key="2">
    <citation type="submission" date="2023-05" db="EMBL/GenBank/DDBJ databases">
        <authorList>
            <consortium name="Lawrence Berkeley National Laboratory"/>
            <person name="Steindorff A."/>
            <person name="Hensen N."/>
            <person name="Bonometti L."/>
            <person name="Westerberg I."/>
            <person name="Brannstrom I.O."/>
            <person name="Guillou S."/>
            <person name="Cros-Aarteil S."/>
            <person name="Calhoun S."/>
            <person name="Haridas S."/>
            <person name="Kuo A."/>
            <person name="Mondo S."/>
            <person name="Pangilinan J."/>
            <person name="Riley R."/>
            <person name="Labutti K."/>
            <person name="Andreopoulos B."/>
            <person name="Lipzen A."/>
            <person name="Chen C."/>
            <person name="Yanf M."/>
            <person name="Daum C."/>
            <person name="Ng V."/>
            <person name="Clum A."/>
            <person name="Ohm R."/>
            <person name="Martin F."/>
            <person name="Silar P."/>
            <person name="Natvig D."/>
            <person name="Lalanne C."/>
            <person name="Gautier V."/>
            <person name="Ament-Velasquez S.L."/>
            <person name="Kruys A."/>
            <person name="Hutchinson M.I."/>
            <person name="Powell A.J."/>
            <person name="Barry K."/>
            <person name="Miller A.N."/>
            <person name="Grigoriev I.V."/>
            <person name="Debuchy R."/>
            <person name="Gladieux P."/>
            <person name="Thoren M.H."/>
            <person name="Johannesson H."/>
        </authorList>
    </citation>
    <scope>NUCLEOTIDE SEQUENCE</scope>
    <source>
        <strain evidence="4">CBS 315.58</strain>
    </source>
</reference>
<accession>A0AAN6X5I5</accession>
<comment type="caution">
    <text evidence="4">The sequence shown here is derived from an EMBL/GenBank/DDBJ whole genome shotgun (WGS) entry which is preliminary data.</text>
</comment>
<keyword evidence="5" id="KW-1185">Reference proteome</keyword>
<evidence type="ECO:0000256" key="2">
    <source>
        <dbReference type="SAM" id="Phobius"/>
    </source>
</evidence>
<dbReference type="Proteomes" id="UP001303160">
    <property type="component" value="Unassembled WGS sequence"/>
</dbReference>
<dbReference type="AlphaFoldDB" id="A0AAN6X5I5"/>
<feature type="compositionally biased region" description="Low complexity" evidence="1">
    <location>
        <begin position="134"/>
        <end position="147"/>
    </location>
</feature>
<keyword evidence="2" id="KW-0472">Membrane</keyword>